<dbReference type="SUPFAM" id="SSF53167">
    <property type="entry name" value="Purine and uridine phosphorylases"/>
    <property type="match status" value="1"/>
</dbReference>
<evidence type="ECO:0000259" key="1">
    <source>
        <dbReference type="Pfam" id="PF01048"/>
    </source>
</evidence>
<feature type="domain" description="Nucleoside phosphorylase" evidence="1">
    <location>
        <begin position="31"/>
        <end position="291"/>
    </location>
</feature>
<gene>
    <name evidence="2" type="ORF">BESB_072150</name>
</gene>
<dbReference type="RefSeq" id="XP_029218072.1">
    <property type="nucleotide sequence ID" value="XM_029365588.1"/>
</dbReference>
<dbReference type="OrthoDB" id="416752at2759"/>
<reference evidence="2 3" key="1">
    <citation type="submission" date="2017-09" db="EMBL/GenBank/DDBJ databases">
        <title>Genome sequencing of Besnoitia besnoiti strain Bb-Ger1.</title>
        <authorList>
            <person name="Schares G."/>
            <person name="Venepally P."/>
            <person name="Lorenzi H.A."/>
        </authorList>
    </citation>
    <scope>NUCLEOTIDE SEQUENCE [LARGE SCALE GENOMIC DNA]</scope>
    <source>
        <strain evidence="2 3">Bb-Ger1</strain>
    </source>
</reference>
<dbReference type="Proteomes" id="UP000224006">
    <property type="component" value="Unassembled WGS sequence"/>
</dbReference>
<dbReference type="InterPro" id="IPR000845">
    <property type="entry name" value="Nucleoside_phosphorylase_d"/>
</dbReference>
<dbReference type="InterPro" id="IPR035994">
    <property type="entry name" value="Nucleoside_phosphorylase_sf"/>
</dbReference>
<proteinExistence type="predicted"/>
<organism evidence="2 3">
    <name type="scientific">Besnoitia besnoiti</name>
    <name type="common">Apicomplexan protozoan</name>
    <dbReference type="NCBI Taxonomy" id="94643"/>
    <lineage>
        <taxon>Eukaryota</taxon>
        <taxon>Sar</taxon>
        <taxon>Alveolata</taxon>
        <taxon>Apicomplexa</taxon>
        <taxon>Conoidasida</taxon>
        <taxon>Coccidia</taxon>
        <taxon>Eucoccidiorida</taxon>
        <taxon>Eimeriorina</taxon>
        <taxon>Sarcocystidae</taxon>
        <taxon>Besnoitia</taxon>
    </lineage>
</organism>
<dbReference type="GO" id="GO:0005829">
    <property type="term" value="C:cytosol"/>
    <property type="evidence" value="ECO:0007669"/>
    <property type="project" value="TreeGrafter"/>
</dbReference>
<dbReference type="STRING" id="94643.A0A2A9MEG5"/>
<dbReference type="PANTHER" id="PTHR43691:SF14">
    <property type="entry name" value="URIDINE PHOSPHORYLASE"/>
    <property type="match status" value="1"/>
</dbReference>
<dbReference type="GO" id="GO:0006218">
    <property type="term" value="P:uridine catabolic process"/>
    <property type="evidence" value="ECO:0007669"/>
    <property type="project" value="TreeGrafter"/>
</dbReference>
<dbReference type="Gene3D" id="3.40.50.1580">
    <property type="entry name" value="Nucleoside phosphorylase domain"/>
    <property type="match status" value="1"/>
</dbReference>
<evidence type="ECO:0000313" key="3">
    <source>
        <dbReference type="Proteomes" id="UP000224006"/>
    </source>
</evidence>
<dbReference type="PANTHER" id="PTHR43691">
    <property type="entry name" value="URIDINE PHOSPHORYLASE"/>
    <property type="match status" value="1"/>
</dbReference>
<dbReference type="VEuPathDB" id="ToxoDB:BESB_072150"/>
<protein>
    <submittedName>
        <fullName evidence="2">Phosphorylase family protein</fullName>
    </submittedName>
</protein>
<dbReference type="GO" id="GO:0004850">
    <property type="term" value="F:uridine phosphorylase activity"/>
    <property type="evidence" value="ECO:0007669"/>
    <property type="project" value="TreeGrafter"/>
</dbReference>
<dbReference type="Pfam" id="PF01048">
    <property type="entry name" value="PNP_UDP_1"/>
    <property type="match status" value="1"/>
</dbReference>
<evidence type="ECO:0000313" key="2">
    <source>
        <dbReference type="EMBL" id="PFH34063.1"/>
    </source>
</evidence>
<dbReference type="EMBL" id="NWUJ01000007">
    <property type="protein sequence ID" value="PFH34063.1"/>
    <property type="molecule type" value="Genomic_DNA"/>
</dbReference>
<accession>A0A2A9MEG5</accession>
<keyword evidence="3" id="KW-1185">Reference proteome</keyword>
<sequence>MSALEGKNIFLTPDGRTYHLGVKKGDLAQAIVTVGCEQRARFLANKFLTDVTEISSPRQFTTLSGKYIKGGQRVSIVCIGMGAPMMDFFVREASYALDGEPVAIVRIGSCGILDYDTAPGTLMLSEASMYSFRNYCHFDGEAILKKDGEHACNGSHGGKRDSRPYCLTAPVEADEHLTNLIEANLKAKNAAVKRGLNCSGETFFACQGRTFPLWDDENGHLLKDITNLGVVSMEMETHQLFHLLRHRVHGSPDAPRARAAAVMIGVVNRNNPNFTSHVSVEDQLRAIEAAGEAVFDALVSLSSKPAECPVTA</sequence>
<comment type="caution">
    <text evidence="2">The sequence shown here is derived from an EMBL/GenBank/DDBJ whole genome shotgun (WGS) entry which is preliminary data.</text>
</comment>
<dbReference type="GeneID" id="40312141"/>
<name>A0A2A9MEG5_BESBE</name>
<dbReference type="KEGG" id="bbes:BESB_072150"/>
<dbReference type="AlphaFoldDB" id="A0A2A9MEG5"/>